<dbReference type="UCSC" id="T10C6.10b">
    <property type="organism name" value="c. elegans"/>
</dbReference>
<dbReference type="EMBL" id="BX284605">
    <property type="protein sequence ID" value="CAB07666.1"/>
    <property type="molecule type" value="Genomic_DNA"/>
</dbReference>
<dbReference type="PaxDb" id="6239-T10C6.10a"/>
<dbReference type="GeneID" id="180071"/>
<dbReference type="OMA" id="ANIQIDC"/>
<feature type="domain" description="F-box" evidence="1">
    <location>
        <begin position="22"/>
        <end position="69"/>
    </location>
</feature>
<dbReference type="ExpressionAtlas" id="O45772">
    <property type="expression patterns" value="baseline and differential"/>
</dbReference>
<evidence type="ECO:0000313" key="2">
    <source>
        <dbReference type="EMBL" id="CAB07666.1"/>
    </source>
</evidence>
<dbReference type="PhylomeDB" id="O45772"/>
<dbReference type="WormBase" id="T10C6.10a">
    <property type="protein sequence ID" value="CE16385"/>
    <property type="gene ID" value="WBGene00011691"/>
</dbReference>
<dbReference type="OrthoDB" id="5799218at2759"/>
<dbReference type="InterPro" id="IPR001810">
    <property type="entry name" value="F-box_dom"/>
</dbReference>
<name>O45772_CAEEL</name>
<gene>
    <name evidence="2" type="ORF">CELE_T10C6.10</name>
    <name evidence="2 4" type="ORF">T10C6.10</name>
</gene>
<evidence type="ECO:0000313" key="3">
    <source>
        <dbReference type="Proteomes" id="UP000001940"/>
    </source>
</evidence>
<dbReference type="PROSITE" id="PS50181">
    <property type="entry name" value="FBOX"/>
    <property type="match status" value="1"/>
</dbReference>
<sequence length="383" mass="44879">MGLIFSLCKPKNRRPPPELIPFSQFLKLPSKALRIVLHELDAHHIFELSQVSAELAALINPAHHTFDHIEVNISKEKKSISFYNNWQKDRPLTFNFTSKRAVFNRTVKFGDLRLPMKYDPKTRYHCSTDIYEECLQPCLDFFATIFSCRGGIAVVNMDECTMRVRQHTDHPIFKNNLVAKLSGNINPNEHVSLQSSIFPEYVLLEGIIVEFYFSIPLFDLTQIFDLNRVCIMDARWVTFGYVMGANFTRLMLSNTKWDVETVNQFISRWFRDGRWPHLERFELHFTPDSHGCFNPTILGSGSYPKKWNHRRSSLDSTRRRYYVMDCHRDPYLLDTKNDLDVTRGDGKIATIVNSPRAFLFLVWPDPPVEHKYRIETEPIIHNF</sequence>
<dbReference type="FunCoup" id="O45772">
    <property type="interactions" value="142"/>
</dbReference>
<dbReference type="CTD" id="180071"/>
<evidence type="ECO:0000313" key="4">
    <source>
        <dbReference type="WormBase" id="T10C6.10a"/>
    </source>
</evidence>
<dbReference type="PANTHER" id="PTHR21503">
    <property type="entry name" value="F-BOX-CONTAINING HYPOTHETICAL PROTEIN C.ELEGANS"/>
    <property type="match status" value="1"/>
</dbReference>
<proteinExistence type="predicted"/>
<dbReference type="AlphaFoldDB" id="O45772"/>
<dbReference type="RefSeq" id="NP_507030.1">
    <property type="nucleotide sequence ID" value="NM_074629.3"/>
</dbReference>
<dbReference type="PANTHER" id="PTHR21503:SF55">
    <property type="entry name" value="F-BOX DOMAIN-CONTAINING PROTEIN"/>
    <property type="match status" value="1"/>
</dbReference>
<accession>O45772</accession>
<organism evidence="2 3">
    <name type="scientific">Caenorhabditis elegans</name>
    <dbReference type="NCBI Taxonomy" id="6239"/>
    <lineage>
        <taxon>Eukaryota</taxon>
        <taxon>Metazoa</taxon>
        <taxon>Ecdysozoa</taxon>
        <taxon>Nematoda</taxon>
        <taxon>Chromadorea</taxon>
        <taxon>Rhabditida</taxon>
        <taxon>Rhabditina</taxon>
        <taxon>Rhabditomorpha</taxon>
        <taxon>Rhabditoidea</taxon>
        <taxon>Rhabditidae</taxon>
        <taxon>Peloderinae</taxon>
        <taxon>Caenorhabditis</taxon>
    </lineage>
</organism>
<evidence type="ECO:0000259" key="1">
    <source>
        <dbReference type="PROSITE" id="PS50181"/>
    </source>
</evidence>
<reference evidence="2 3" key="1">
    <citation type="journal article" date="1998" name="Science">
        <title>Genome sequence of the nematode C. elegans: a platform for investigating biology.</title>
        <authorList>
            <consortium name="The C. elegans sequencing consortium"/>
            <person name="Sulson J.E."/>
            <person name="Waterston R."/>
        </authorList>
    </citation>
    <scope>NUCLEOTIDE SEQUENCE [LARGE SCALE GENOMIC DNA]</scope>
    <source>
        <strain evidence="2 3">Bristol N2</strain>
    </source>
</reference>
<keyword evidence="3" id="KW-1185">Reference proteome</keyword>
<protein>
    <submittedName>
        <fullName evidence="2">F-box domain-containing protein</fullName>
    </submittedName>
</protein>
<dbReference type="Proteomes" id="UP000001940">
    <property type="component" value="Chromosome V"/>
</dbReference>
<dbReference type="PIR" id="T24800">
    <property type="entry name" value="T24800"/>
</dbReference>
<dbReference type="HOGENOM" id="CLU_048026_0_0_1"/>
<dbReference type="AGR" id="WB:WBGene00011691"/>
<dbReference type="Bgee" id="WBGene00011691">
    <property type="expression patterns" value="Expressed in adult organism and 4 other cell types or tissues"/>
</dbReference>
<dbReference type="InParanoid" id="O45772"/>
<dbReference type="eggNOG" id="ENOG502THQP">
    <property type="taxonomic scope" value="Eukaryota"/>
</dbReference>